<dbReference type="SUPFAM" id="SSF57184">
    <property type="entry name" value="Growth factor receptor domain"/>
    <property type="match status" value="3"/>
</dbReference>
<feature type="domain" description="EGF-like" evidence="8">
    <location>
        <begin position="1567"/>
        <end position="1604"/>
    </location>
</feature>
<feature type="domain" description="EGF-like" evidence="8">
    <location>
        <begin position="972"/>
        <end position="1013"/>
    </location>
</feature>
<feature type="domain" description="SEA" evidence="7">
    <location>
        <begin position="1440"/>
        <end position="1564"/>
    </location>
</feature>
<sequence length="1795" mass="198602">MNECATNTHDCDKKAVCTDTDEGYICQCPDGFLDDSLDPQKPGRRCRLISFSTDVCEKNNCSSDALCIPIAGGYACQCKPGFVDFSPNRQRSSGLVCKKKENECINGKATCHKDATCLDTDESYICVCKPGFIDKLGLTNPGRSCEPFNLNEKCSKGNNDCDPNARCIPQGANDYVCLCPPGYKDKSPNIQSRPVIPECDNPSLNDCDENAHCFEQEDGFTCACKADYVDISRDQNKPGRLCKKLVDECFHKMDDCALDTDGGICEDTADSYACRCRPGYADLSPDPINRPGRVCRPIRNKCSEGLHDCSPNAHCVEMGDSFTCKCGPGFFDVSTDPVNRPGRMINECETGNLNDCSPNAFCNDTIQSYICQCKSGFNDESPDLLNRPGRICRPRNVDECELNTADCSVNADCIDLDDGFRCQCRQGFIDESPSKITLPGRVCVASKILNSFDTQKTSIWRFFVVPAPPTTPKPECRLEDINSCNVNLNEVCRMAQGQPKCVCPERFERNPQTNACSVVDECKFFELNDCAQNAVCVDELDGYTCKCKPNFKDKSPSPSRPGRVCQPMINECQFPHLNDCHQNALCTDLENGYQCKCKDGFLDMSPDPVNRPGRICHFNVDECQNSNLNSCDQNAKCVDEPFGYHCECNTGFLDISPTPTIPGRACKKIVDECLNKRDNDCDPIAKCIDTRESYRCECPANSTDISPNPAFTGRVCHIDVDVCRENLHDCDKNAICRNKGSSFVCECVQNFIDRSPNPLRPGRVCIPLVNECQEGSATCSPNAECRDLEDGYTCTCKQGFVDRSPVKTQPGRVCTRPEICPSNHDCSSAAICEPNDNGGYSCRCIPGYEDQSPSDKAGRVCVRGDKCRDARLNNCSQNAVCYSLVQGYRCECVQGFVDKSPNPALPGRVCEPQKKVDVPKKHPCQDPSLNDCALAGVCRSLNENNYTCECRPGYSDRSPDPQKSPGRVCVPQPPICFDPSQNDCHPFAICEQLDDARRFSCRCRDGYVDTSPDPQKPGRICREKINECLDASKNDCAPQAVCEDLDLGFKCRCPPKFKDVSPDPQRPGRKCAQLIDECQNPQMNNCSRFADCIDQENGYRCQCKDGYFDNDRSLPGRQCAFIINECEFPNLNDCDKHALCTDLPGGYSCRCPDPYTDGSPDPSRFPGRICLLNECLEQRTNDCHPDSICQDTPDSYVCHCKEGFVDNSPDPRKPGRFCSKPNPDAIPCGRSLICLISLNERCVGGVRCECPPLTSRRASGQPCVPVVGFQLPLRVVRREQTPLNWASAFGNPNDPRYIEITDMFDFGLAQSINATSVAPAFISASTDAITHPRLYNASWNDGLMFNFTVYFQPNTVDNPEKVWKELMKSISSNQYEIGDSTLFIDAYQMDPFAPPPNPEPTCGSTGKSCDLGLGEVCLAGRVCACPNGKGRRELKNPCVEIVGFTLPLWVIRRNHETFTYNKSFVDTNSPFYKNLVDTFGKGCQQAYSKTSLWNGYVSNEVRDILDPRKFNGSWDHGCVFNFTVYFEKAAQLDARRCYNELVKSCQSTNYSLGGTELYINHLQQPSPFSPCFKNDCHPSSTCIERGSNSYTCTCPAKFRDLDANHPGRRCIAEDEFDECANPSDNECSPNANCIDEPHLYRCECKSGYIDMSPHDQGKGRICDLDYCLDVPFCPANTSCQNVPEIQGARCQCHPGYTDVKPSSKRLRLFGENVFCLATRDVNECDLELTNCSSVAVCTDTADGYRCACPPGYTDANPSLPGRVCAGASCGLCNGHGDCLPVAGSPEVKCRYKGGE</sequence>
<protein>
    <submittedName>
        <fullName evidence="10">Uncharacterized protein</fullName>
    </submittedName>
</protein>
<dbReference type="InterPro" id="IPR049883">
    <property type="entry name" value="NOTCH1_EGF-like"/>
</dbReference>
<feature type="domain" description="EGF-like" evidence="8">
    <location>
        <begin position="1615"/>
        <end position="1654"/>
    </location>
</feature>
<comment type="caution">
    <text evidence="6">Lacks conserved residue(s) required for the propagation of feature annotation.</text>
</comment>
<evidence type="ECO:0000256" key="3">
    <source>
        <dbReference type="ARBA" id="ARBA00022737"/>
    </source>
</evidence>
<dbReference type="Gene3D" id="2.10.25.10">
    <property type="entry name" value="Laminin"/>
    <property type="match status" value="25"/>
</dbReference>
<dbReference type="WBParaSite" id="nRc.2.0.1.t31403-RA">
    <property type="protein sequence ID" value="nRc.2.0.1.t31403-RA"/>
    <property type="gene ID" value="nRc.2.0.1.g31403"/>
</dbReference>
<dbReference type="PROSITE" id="PS50024">
    <property type="entry name" value="SEA"/>
    <property type="match status" value="2"/>
</dbReference>
<feature type="domain" description="SEA" evidence="7">
    <location>
        <begin position="1265"/>
        <end position="1394"/>
    </location>
</feature>
<dbReference type="GO" id="GO:0005509">
    <property type="term" value="F:calcium ion binding"/>
    <property type="evidence" value="ECO:0007669"/>
    <property type="project" value="InterPro"/>
</dbReference>
<dbReference type="InterPro" id="IPR024731">
    <property type="entry name" value="NELL2-like_EGF"/>
</dbReference>
<keyword evidence="1 6" id="KW-0245">EGF-like domain</keyword>
<keyword evidence="5" id="KW-0325">Glycoprotein</keyword>
<proteinExistence type="predicted"/>
<dbReference type="SMART" id="SM00179">
    <property type="entry name" value="EGF_CA"/>
    <property type="match status" value="28"/>
</dbReference>
<name>A0A915K0L1_ROMCU</name>
<dbReference type="InterPro" id="IPR057353">
    <property type="entry name" value="TNFR_nem"/>
</dbReference>
<feature type="domain" description="EGF-like" evidence="8">
    <location>
        <begin position="1663"/>
        <end position="1702"/>
    </location>
</feature>
<dbReference type="SMART" id="SM00181">
    <property type="entry name" value="EGF"/>
    <property type="match status" value="29"/>
</dbReference>
<feature type="domain" description="EGF-like" evidence="8">
    <location>
        <begin position="768"/>
        <end position="806"/>
    </location>
</feature>
<feature type="domain" description="EGF-like" evidence="8">
    <location>
        <begin position="518"/>
        <end position="557"/>
    </location>
</feature>
<dbReference type="PANTHER" id="PTHR24050">
    <property type="entry name" value="PA14 DOMAIN-CONTAINING PROTEIN"/>
    <property type="match status" value="1"/>
</dbReference>
<evidence type="ECO:0000313" key="10">
    <source>
        <dbReference type="WBParaSite" id="nRc.2.0.1.t31403-RA"/>
    </source>
</evidence>
<dbReference type="Proteomes" id="UP000887565">
    <property type="component" value="Unplaced"/>
</dbReference>
<dbReference type="Pfam" id="PF25478">
    <property type="entry name" value="EGF_Mua-3"/>
    <property type="match status" value="1"/>
</dbReference>
<feature type="domain" description="EGF-like" evidence="8">
    <location>
        <begin position="1074"/>
        <end position="1113"/>
    </location>
</feature>
<dbReference type="InterPro" id="IPR000152">
    <property type="entry name" value="EGF-type_Asp/Asn_hydroxyl_site"/>
</dbReference>
<dbReference type="Pfam" id="PF12661">
    <property type="entry name" value="hEGF"/>
    <property type="match status" value="3"/>
</dbReference>
<dbReference type="PROSITE" id="PS50026">
    <property type="entry name" value="EGF_3"/>
    <property type="match status" value="27"/>
</dbReference>
<keyword evidence="4 6" id="KW-1015">Disulfide bond</keyword>
<feature type="disulfide bond" evidence="6">
    <location>
        <begin position="984"/>
        <end position="1001"/>
    </location>
</feature>
<feature type="disulfide bond" evidence="6">
    <location>
        <begin position="1673"/>
        <end position="1690"/>
    </location>
</feature>
<feature type="domain" description="EGF-like" evidence="8">
    <location>
        <begin position="619"/>
        <end position="658"/>
    </location>
</feature>
<feature type="domain" description="EGF-like" evidence="8">
    <location>
        <begin position="150"/>
        <end position="189"/>
    </location>
</feature>
<keyword evidence="9" id="KW-1185">Reference proteome</keyword>
<dbReference type="InterPro" id="IPR018097">
    <property type="entry name" value="EGF_Ca-bd_CS"/>
</dbReference>
<dbReference type="PROSITE" id="PS00010">
    <property type="entry name" value="ASX_HYDROXYL"/>
    <property type="match status" value="17"/>
</dbReference>
<feature type="domain" description="EGF-like" evidence="8">
    <location>
        <begin position="344"/>
        <end position="383"/>
    </location>
</feature>
<dbReference type="CDD" id="cd00054">
    <property type="entry name" value="EGF_CA"/>
    <property type="match status" value="5"/>
</dbReference>
<dbReference type="InterPro" id="IPR000742">
    <property type="entry name" value="EGF"/>
</dbReference>
<accession>A0A915K0L1</accession>
<evidence type="ECO:0000259" key="8">
    <source>
        <dbReference type="PROSITE" id="PS50026"/>
    </source>
</evidence>
<evidence type="ECO:0000259" key="7">
    <source>
        <dbReference type="PROSITE" id="PS50024"/>
    </source>
</evidence>
<dbReference type="OMA" id="CECIKPY"/>
<feature type="domain" description="EGF-like" evidence="8">
    <location>
        <begin position="100"/>
        <end position="138"/>
    </location>
</feature>
<feature type="domain" description="EGF-like" evidence="8">
    <location>
        <begin position="1122"/>
        <end position="1161"/>
    </location>
</feature>
<feature type="domain" description="EGF-like" evidence="8">
    <location>
        <begin position="863"/>
        <end position="902"/>
    </location>
</feature>
<organism evidence="9 10">
    <name type="scientific">Romanomermis culicivorax</name>
    <name type="common">Nematode worm</name>
    <dbReference type="NCBI Taxonomy" id="13658"/>
    <lineage>
        <taxon>Eukaryota</taxon>
        <taxon>Metazoa</taxon>
        <taxon>Ecdysozoa</taxon>
        <taxon>Nematoda</taxon>
        <taxon>Enoplea</taxon>
        <taxon>Dorylaimia</taxon>
        <taxon>Mermithida</taxon>
        <taxon>Mermithoidea</taxon>
        <taxon>Mermithidae</taxon>
        <taxon>Romanomermis</taxon>
    </lineage>
</organism>
<feature type="domain" description="EGF-like" evidence="8">
    <location>
        <begin position="719"/>
        <end position="757"/>
    </location>
</feature>
<dbReference type="SUPFAM" id="SSF82671">
    <property type="entry name" value="SEA domain"/>
    <property type="match status" value="1"/>
</dbReference>
<dbReference type="SMART" id="SM00286">
    <property type="entry name" value="PTI"/>
    <property type="match status" value="6"/>
</dbReference>
<feature type="domain" description="EGF-like" evidence="8">
    <location>
        <begin position="52"/>
        <end position="88"/>
    </location>
</feature>
<feature type="domain" description="EGF-like" evidence="8">
    <location>
        <begin position="298"/>
        <end position="336"/>
    </location>
</feature>
<dbReference type="PROSITE" id="PS01187">
    <property type="entry name" value="EGF_CA"/>
    <property type="match status" value="4"/>
</dbReference>
<dbReference type="Pfam" id="PF12947">
    <property type="entry name" value="EGF_3"/>
    <property type="match status" value="1"/>
</dbReference>
<dbReference type="Pfam" id="PF00008">
    <property type="entry name" value="EGF"/>
    <property type="match status" value="1"/>
</dbReference>
<dbReference type="InterPro" id="IPR036364">
    <property type="entry name" value="SEA_dom_sf"/>
</dbReference>
<feature type="domain" description="EGF-like" evidence="8">
    <location>
        <begin position="568"/>
        <end position="607"/>
    </location>
</feature>
<evidence type="ECO:0000313" key="9">
    <source>
        <dbReference type="Proteomes" id="UP000887565"/>
    </source>
</evidence>
<reference evidence="10" key="1">
    <citation type="submission" date="2022-11" db="UniProtKB">
        <authorList>
            <consortium name="WormBaseParasite"/>
        </authorList>
    </citation>
    <scope>IDENTIFICATION</scope>
</reference>
<dbReference type="Pfam" id="PF25314">
    <property type="entry name" value="TNFR_nem"/>
    <property type="match status" value="2"/>
</dbReference>
<feature type="domain" description="EGF-like" evidence="8">
    <location>
        <begin position="1171"/>
        <end position="1210"/>
    </location>
</feature>
<dbReference type="SUPFAM" id="SSF57196">
    <property type="entry name" value="EGF/Laminin"/>
    <property type="match status" value="7"/>
</dbReference>
<evidence type="ECO:0000256" key="4">
    <source>
        <dbReference type="ARBA" id="ARBA00023157"/>
    </source>
</evidence>
<feature type="domain" description="EGF-like" evidence="8">
    <location>
        <begin position="195"/>
        <end position="234"/>
    </location>
</feature>
<feature type="domain" description="EGF-like" evidence="8">
    <location>
        <begin position="245"/>
        <end position="286"/>
    </location>
</feature>
<keyword evidence="2" id="KW-0732">Signal</keyword>
<dbReference type="InterPro" id="IPR000082">
    <property type="entry name" value="SEA_dom"/>
</dbReference>
<feature type="domain" description="EGF-like" evidence="8">
    <location>
        <begin position="396"/>
        <end position="434"/>
    </location>
</feature>
<evidence type="ECO:0000256" key="2">
    <source>
        <dbReference type="ARBA" id="ARBA00022729"/>
    </source>
</evidence>
<feature type="domain" description="EGF-like" evidence="8">
    <location>
        <begin position="920"/>
        <end position="960"/>
    </location>
</feature>
<dbReference type="Pfam" id="PF07645">
    <property type="entry name" value="EGF_CA"/>
    <property type="match status" value="18"/>
</dbReference>
<dbReference type="SMART" id="SM00200">
    <property type="entry name" value="SEA"/>
    <property type="match status" value="2"/>
</dbReference>
<evidence type="ECO:0000256" key="6">
    <source>
        <dbReference type="PROSITE-ProRule" id="PRU00076"/>
    </source>
</evidence>
<feature type="domain" description="EGF-like" evidence="8">
    <location>
        <begin position="816"/>
        <end position="854"/>
    </location>
</feature>
<dbReference type="InterPro" id="IPR013032">
    <property type="entry name" value="EGF-like_CS"/>
</dbReference>
<dbReference type="InterPro" id="IPR001881">
    <property type="entry name" value="EGF-like_Ca-bd_dom"/>
</dbReference>
<evidence type="ECO:0000256" key="1">
    <source>
        <dbReference type="ARBA" id="ARBA00022536"/>
    </source>
</evidence>
<evidence type="ECO:0000256" key="5">
    <source>
        <dbReference type="ARBA" id="ARBA00023180"/>
    </source>
</evidence>
<feature type="domain" description="EGF-like" evidence="8">
    <location>
        <begin position="1"/>
        <end position="38"/>
    </location>
</feature>
<keyword evidence="3" id="KW-0677">Repeat</keyword>
<feature type="domain" description="EGF-like" evidence="8">
    <location>
        <begin position="1720"/>
        <end position="1758"/>
    </location>
</feature>
<dbReference type="PANTHER" id="PTHR24050:SF28">
    <property type="entry name" value="UROMODULIN-LIKE"/>
    <property type="match status" value="1"/>
</dbReference>
<feature type="domain" description="EGF-like" evidence="8">
    <location>
        <begin position="669"/>
        <end position="717"/>
    </location>
</feature>
<dbReference type="InterPro" id="IPR052235">
    <property type="entry name" value="Nephronectin_domain"/>
</dbReference>
<feature type="domain" description="EGF-like" evidence="8">
    <location>
        <begin position="1024"/>
        <end position="1063"/>
    </location>
</feature>
<dbReference type="InterPro" id="IPR009030">
    <property type="entry name" value="Growth_fac_rcpt_cys_sf"/>
</dbReference>